<evidence type="ECO:0000256" key="1">
    <source>
        <dbReference type="ARBA" id="ARBA00006817"/>
    </source>
</evidence>
<dbReference type="InterPro" id="IPR013538">
    <property type="entry name" value="ASHA1/2-like_C"/>
</dbReference>
<dbReference type="Gene3D" id="3.30.530.20">
    <property type="match status" value="1"/>
</dbReference>
<gene>
    <name evidence="3" type="ORF">IRI77_16620</name>
</gene>
<protein>
    <submittedName>
        <fullName evidence="3">SRPBCC domain-containing protein</fullName>
    </submittedName>
</protein>
<feature type="domain" description="Activator of Hsp90 ATPase homologue 1/2-like C-terminal" evidence="2">
    <location>
        <begin position="14"/>
        <end position="139"/>
    </location>
</feature>
<dbReference type="SUPFAM" id="SSF55961">
    <property type="entry name" value="Bet v1-like"/>
    <property type="match status" value="1"/>
</dbReference>
<evidence type="ECO:0000259" key="2">
    <source>
        <dbReference type="Pfam" id="PF08327"/>
    </source>
</evidence>
<dbReference type="CDD" id="cd07814">
    <property type="entry name" value="SRPBCC_CalC_Aha1-like"/>
    <property type="match status" value="1"/>
</dbReference>
<proteinExistence type="inferred from homology"/>
<evidence type="ECO:0000313" key="4">
    <source>
        <dbReference type="Proteomes" id="UP000593892"/>
    </source>
</evidence>
<accession>A0A7S7NXA9</accession>
<dbReference type="Proteomes" id="UP000593892">
    <property type="component" value="Chromosome"/>
</dbReference>
<dbReference type="EMBL" id="CP063849">
    <property type="protein sequence ID" value="QOY91505.1"/>
    <property type="molecule type" value="Genomic_DNA"/>
</dbReference>
<dbReference type="Pfam" id="PF08327">
    <property type="entry name" value="AHSA1"/>
    <property type="match status" value="1"/>
</dbReference>
<name>A0A7S7NXA9_PALFE</name>
<sequence length="147" mass="16929">MTTQTVTIRRTLQASCEEVFDAWLDAEGMPRWMCPGPVTASEVDLDPRVGGRFQIVMLAPHERFVNTGEFLVLDRPTRLQFTWISSRWNHQETLVTIELRPRDGHCELLLTHERFPEAHSSTQLTAGWTLILEKLQLHLESGPRLQP</sequence>
<dbReference type="AlphaFoldDB" id="A0A7S7NXA9"/>
<organism evidence="3 4">
    <name type="scientific">Paludibaculum fermentans</name>
    <dbReference type="NCBI Taxonomy" id="1473598"/>
    <lineage>
        <taxon>Bacteria</taxon>
        <taxon>Pseudomonadati</taxon>
        <taxon>Acidobacteriota</taxon>
        <taxon>Terriglobia</taxon>
        <taxon>Bryobacterales</taxon>
        <taxon>Bryobacteraceae</taxon>
        <taxon>Paludibaculum</taxon>
    </lineage>
</organism>
<dbReference type="KEGG" id="pfer:IRI77_16620"/>
<dbReference type="InterPro" id="IPR023393">
    <property type="entry name" value="START-like_dom_sf"/>
</dbReference>
<dbReference type="RefSeq" id="WP_194453159.1">
    <property type="nucleotide sequence ID" value="NZ_CP063849.1"/>
</dbReference>
<evidence type="ECO:0000313" key="3">
    <source>
        <dbReference type="EMBL" id="QOY91505.1"/>
    </source>
</evidence>
<comment type="similarity">
    <text evidence="1">Belongs to the AHA1 family.</text>
</comment>
<reference evidence="3 4" key="1">
    <citation type="submission" date="2020-10" db="EMBL/GenBank/DDBJ databases">
        <title>Complete genome sequence of Paludibaculum fermentans P105T, a facultatively anaerobic acidobacterium capable of dissimilatory Fe(III) reduction.</title>
        <authorList>
            <person name="Dedysh S.N."/>
            <person name="Beletsky A.V."/>
            <person name="Kulichevskaya I.S."/>
            <person name="Mardanov A.V."/>
            <person name="Ravin N.V."/>
        </authorList>
    </citation>
    <scope>NUCLEOTIDE SEQUENCE [LARGE SCALE GENOMIC DNA]</scope>
    <source>
        <strain evidence="3 4">P105</strain>
    </source>
</reference>
<keyword evidence="4" id="KW-1185">Reference proteome</keyword>